<dbReference type="GO" id="GO:0015628">
    <property type="term" value="P:protein secretion by the type II secretion system"/>
    <property type="evidence" value="ECO:0007669"/>
    <property type="project" value="InterPro"/>
</dbReference>
<feature type="transmembrane region" description="Helical" evidence="1">
    <location>
        <begin position="20"/>
        <end position="39"/>
    </location>
</feature>
<keyword evidence="3" id="KW-1185">Reference proteome</keyword>
<sequence>MKLPESVTQSLYARPLREQALLAVGGLAIAILVTWVAIIKPVNGMRDKAERQLEATRLVFAEVDQLASRLEAERKGGKSSRPSGSMTELIDNSLRKHGLTIRGIQPGQQGEMCAAGSGAHASGVALVA</sequence>
<organism evidence="2 3">
    <name type="scientific">Simiduia agarivorans (strain DSM 21679 / JCM 13881 / BCRC 17597 / SA1)</name>
    <dbReference type="NCBI Taxonomy" id="1117647"/>
    <lineage>
        <taxon>Bacteria</taxon>
        <taxon>Pseudomonadati</taxon>
        <taxon>Pseudomonadota</taxon>
        <taxon>Gammaproteobacteria</taxon>
        <taxon>Cellvibrionales</taxon>
        <taxon>Cellvibrionaceae</taxon>
        <taxon>Simiduia</taxon>
    </lineage>
</organism>
<dbReference type="eggNOG" id="COG3149">
    <property type="taxonomic scope" value="Bacteria"/>
</dbReference>
<dbReference type="EMBL" id="CP003746">
    <property type="protein sequence ID" value="AFU99587.1"/>
    <property type="molecule type" value="Genomic_DNA"/>
</dbReference>
<evidence type="ECO:0000313" key="2">
    <source>
        <dbReference type="EMBL" id="AFU99587.1"/>
    </source>
</evidence>
<gene>
    <name evidence="2" type="ordered locus">M5M_12090</name>
</gene>
<dbReference type="HOGENOM" id="CLU_1958094_0_0_6"/>
<evidence type="ECO:0000256" key="1">
    <source>
        <dbReference type="SAM" id="Phobius"/>
    </source>
</evidence>
<accession>K4L092</accession>
<keyword evidence="1" id="KW-1133">Transmembrane helix</keyword>
<dbReference type="GO" id="GO:0015627">
    <property type="term" value="C:type II protein secretion system complex"/>
    <property type="evidence" value="ECO:0007669"/>
    <property type="project" value="InterPro"/>
</dbReference>
<reference evidence="2 3" key="1">
    <citation type="journal article" date="2013" name="Genome Announc.">
        <title>Complete genome sequence of Simiduia agarivorans SA1(T), a marine bacterium able to degrade a variety of polysaccharides.</title>
        <authorList>
            <person name="Lin S.Y."/>
            <person name="Shieh W.Y."/>
            <person name="Chen J.S."/>
            <person name="Tang S.L."/>
        </authorList>
    </citation>
    <scope>NUCLEOTIDE SEQUENCE [LARGE SCALE GENOMIC DNA]</scope>
    <source>
        <strain evidence="3">DSM 21679 / JCM 13881 / BCRC 17597 / SA1</strain>
    </source>
</reference>
<evidence type="ECO:0000313" key="3">
    <source>
        <dbReference type="Proteomes" id="UP000000466"/>
    </source>
</evidence>
<dbReference type="Pfam" id="PF04612">
    <property type="entry name" value="T2SSM"/>
    <property type="match status" value="1"/>
</dbReference>
<dbReference type="KEGG" id="saga:M5M_12090"/>
<dbReference type="RefSeq" id="WP_015047751.1">
    <property type="nucleotide sequence ID" value="NC_018868.3"/>
</dbReference>
<keyword evidence="1" id="KW-0472">Membrane</keyword>
<dbReference type="STRING" id="1117647.M5M_12090"/>
<dbReference type="Proteomes" id="UP000000466">
    <property type="component" value="Chromosome"/>
</dbReference>
<proteinExistence type="predicted"/>
<dbReference type="AlphaFoldDB" id="K4L092"/>
<name>K4L092_SIMAS</name>
<dbReference type="InterPro" id="IPR007690">
    <property type="entry name" value="T2SS_GspM"/>
</dbReference>
<keyword evidence="1" id="KW-0812">Transmembrane</keyword>
<protein>
    <submittedName>
        <fullName evidence="2">General secretion pathway protein M</fullName>
    </submittedName>
</protein>